<keyword evidence="3" id="KW-1185">Reference proteome</keyword>
<proteinExistence type="predicted"/>
<evidence type="ECO:0000256" key="1">
    <source>
        <dbReference type="SAM" id="SignalP"/>
    </source>
</evidence>
<dbReference type="AlphaFoldDB" id="A0A518HSK7"/>
<dbReference type="OrthoDB" id="228056at2"/>
<evidence type="ECO:0000313" key="2">
    <source>
        <dbReference type="EMBL" id="QDV43832.1"/>
    </source>
</evidence>
<dbReference type="Gene3D" id="3.20.20.80">
    <property type="entry name" value="Glycosidases"/>
    <property type="match status" value="1"/>
</dbReference>
<dbReference type="Proteomes" id="UP000319004">
    <property type="component" value="Chromosome"/>
</dbReference>
<keyword evidence="1" id="KW-0732">Signal</keyword>
<reference evidence="2 3" key="1">
    <citation type="submission" date="2019-03" db="EMBL/GenBank/DDBJ databases">
        <title>Deep-cultivation of Planctomycetes and their phenomic and genomic characterization uncovers novel biology.</title>
        <authorList>
            <person name="Wiegand S."/>
            <person name="Jogler M."/>
            <person name="Boedeker C."/>
            <person name="Pinto D."/>
            <person name="Vollmers J."/>
            <person name="Rivas-Marin E."/>
            <person name="Kohn T."/>
            <person name="Peeters S.H."/>
            <person name="Heuer A."/>
            <person name="Rast P."/>
            <person name="Oberbeckmann S."/>
            <person name="Bunk B."/>
            <person name="Jeske O."/>
            <person name="Meyerdierks A."/>
            <person name="Storesund J.E."/>
            <person name="Kallscheuer N."/>
            <person name="Luecker S."/>
            <person name="Lage O.M."/>
            <person name="Pohl T."/>
            <person name="Merkel B.J."/>
            <person name="Hornburger P."/>
            <person name="Mueller R.-W."/>
            <person name="Bruemmer F."/>
            <person name="Labrenz M."/>
            <person name="Spormann A.M."/>
            <person name="Op den Camp H."/>
            <person name="Overmann J."/>
            <person name="Amann R."/>
            <person name="Jetten M.S.M."/>
            <person name="Mascher T."/>
            <person name="Medema M.H."/>
            <person name="Devos D.P."/>
            <person name="Kaster A.-K."/>
            <person name="Ovreas L."/>
            <person name="Rohde M."/>
            <person name="Galperin M.Y."/>
            <person name="Jogler C."/>
        </authorList>
    </citation>
    <scope>NUCLEOTIDE SEQUENCE [LARGE SCALE GENOMIC DNA]</scope>
    <source>
        <strain evidence="2 3">Enr13</strain>
    </source>
</reference>
<protein>
    <submittedName>
        <fullName evidence="2">Uncharacterized protein</fullName>
    </submittedName>
</protein>
<evidence type="ECO:0000313" key="3">
    <source>
        <dbReference type="Proteomes" id="UP000319004"/>
    </source>
</evidence>
<dbReference type="EMBL" id="CP037423">
    <property type="protein sequence ID" value="QDV43832.1"/>
    <property type="molecule type" value="Genomic_DNA"/>
</dbReference>
<feature type="chain" id="PRO_5021756530" evidence="1">
    <location>
        <begin position="23"/>
        <end position="485"/>
    </location>
</feature>
<gene>
    <name evidence="2" type="ORF">Enr13x_36920</name>
</gene>
<accession>A0A518HSK7</accession>
<dbReference type="KEGG" id="snep:Enr13x_36920"/>
<feature type="signal peptide" evidence="1">
    <location>
        <begin position="1"/>
        <end position="22"/>
    </location>
</feature>
<name>A0A518HSK7_9BACT</name>
<sequence precursor="true">MNSKTIVLALLINTLISLSASAQELDTFGGFTDIKGKKTGFFHTQKIDGRWWLVTPEGHGFFGIGLSHPVTGFSRDTVTYSYRGNQEAWLRDGIKKMRELGYNCVWSGPYSTERARFGYVDYELAERVYREEKIPHAIHVPLIKHQVELKPGEKRPDVFSDEYATFVQENVTRYVTPNKDNPWIMGYYYGFGSFMRSGLWINETLDREPGSPGRQYLISVLEKRYDGDIQKLNTVYGKDYQSFDDLRQKGGIAYPAGYFTYSKNKNIAADQEALIAEIVVQVNRLGHTEIRKVDSNHMVLGCYVKGVTYSAELWNRITPYIDVLAPQHFSETHKINPVVETTGLPALLSDQVFGNVYPEALLRLGRTPGPVPDHLDRRVLYHLLSRRLAADPDFIGVSFCACLHDNSHTVAAYDRGQPGFFTIDNEPRSRTIDTVIKENDYIYEQVRRPMNETAIKRLDDEYHETNAHYRAISGQRTRFLQQTNR</sequence>
<organism evidence="2 3">
    <name type="scientific">Stieleria neptunia</name>
    <dbReference type="NCBI Taxonomy" id="2527979"/>
    <lineage>
        <taxon>Bacteria</taxon>
        <taxon>Pseudomonadati</taxon>
        <taxon>Planctomycetota</taxon>
        <taxon>Planctomycetia</taxon>
        <taxon>Pirellulales</taxon>
        <taxon>Pirellulaceae</taxon>
        <taxon>Stieleria</taxon>
    </lineage>
</organism>
<dbReference type="RefSeq" id="WP_145388180.1">
    <property type="nucleotide sequence ID" value="NZ_CP037423.1"/>
</dbReference>